<dbReference type="GO" id="GO:0005886">
    <property type="term" value="C:plasma membrane"/>
    <property type="evidence" value="ECO:0007669"/>
    <property type="project" value="TreeGrafter"/>
</dbReference>
<dbReference type="PROSITE" id="PS51384">
    <property type="entry name" value="FAD_FR"/>
    <property type="match status" value="1"/>
</dbReference>
<dbReference type="InterPro" id="IPR017938">
    <property type="entry name" value="Riboflavin_synthase-like_b-brl"/>
</dbReference>
<dbReference type="GO" id="GO:0016175">
    <property type="term" value="F:superoxide-generating NAD(P)H oxidase activity"/>
    <property type="evidence" value="ECO:0007669"/>
    <property type="project" value="TreeGrafter"/>
</dbReference>
<dbReference type="InterPro" id="IPR013112">
    <property type="entry name" value="FAD-bd_8"/>
</dbReference>
<dbReference type="InterPro" id="IPR050369">
    <property type="entry name" value="RBOH/FRE"/>
</dbReference>
<evidence type="ECO:0000313" key="3">
    <source>
        <dbReference type="EMBL" id="EGD72680.1"/>
    </source>
</evidence>
<dbReference type="OMA" id="ISHMEWH"/>
<proteinExistence type="predicted"/>
<organism evidence="4">
    <name type="scientific">Salpingoeca rosetta (strain ATCC 50818 / BSB-021)</name>
    <dbReference type="NCBI Taxonomy" id="946362"/>
    <lineage>
        <taxon>Eukaryota</taxon>
        <taxon>Choanoflagellata</taxon>
        <taxon>Craspedida</taxon>
        <taxon>Salpingoecidae</taxon>
        <taxon>Salpingoeca</taxon>
    </lineage>
</organism>
<keyword evidence="1" id="KW-0560">Oxidoreductase</keyword>
<evidence type="ECO:0000259" key="2">
    <source>
        <dbReference type="PROSITE" id="PS51384"/>
    </source>
</evidence>
<gene>
    <name evidence="3" type="ORF">PTSG_12170</name>
</gene>
<dbReference type="InterPro" id="IPR013121">
    <property type="entry name" value="Fe_red_NAD-bd_6"/>
</dbReference>
<dbReference type="GeneID" id="16075085"/>
<dbReference type="EMBL" id="GL832964">
    <property type="protein sequence ID" value="EGD72680.1"/>
    <property type="molecule type" value="Genomic_DNA"/>
</dbReference>
<reference evidence="3" key="1">
    <citation type="submission" date="2009-08" db="EMBL/GenBank/DDBJ databases">
        <title>Annotation of Salpingoeca rosetta.</title>
        <authorList>
            <consortium name="The Broad Institute Genome Sequencing Platform"/>
            <person name="Russ C."/>
            <person name="Cuomo C."/>
            <person name="Burger G."/>
            <person name="Gray M.W."/>
            <person name="Holland P.W.H."/>
            <person name="King N."/>
            <person name="Lang F.B.F."/>
            <person name="Roger A.J."/>
            <person name="Ruiz-Trillo I."/>
            <person name="Young S.K."/>
            <person name="Zeng Q."/>
            <person name="Gargeya S."/>
            <person name="Alvarado L."/>
            <person name="Berlin A."/>
            <person name="Chapman S.B."/>
            <person name="Chen Z."/>
            <person name="Freedman E."/>
            <person name="Gellesch M."/>
            <person name="Goldberg J."/>
            <person name="Griggs A."/>
            <person name="Gujja S."/>
            <person name="Heilman E."/>
            <person name="Heiman D."/>
            <person name="Howarth C."/>
            <person name="Mehta T."/>
            <person name="Neiman D."/>
            <person name="Pearson M."/>
            <person name="Roberts A."/>
            <person name="Saif S."/>
            <person name="Shea T."/>
            <person name="Shenoy N."/>
            <person name="Sisk P."/>
            <person name="Stolte C."/>
            <person name="Sykes S."/>
            <person name="White J."/>
            <person name="Yandava C."/>
            <person name="Haas B."/>
            <person name="Nusbaum C."/>
            <person name="Birren B."/>
        </authorList>
    </citation>
    <scope>NUCLEOTIDE SEQUENCE [LARGE SCALE GENOMIC DNA]</scope>
    <source>
        <strain evidence="3">ATCC 50818</strain>
    </source>
</reference>
<keyword evidence="4" id="KW-1185">Reference proteome</keyword>
<feature type="domain" description="FAD-binding FR-type" evidence="2">
    <location>
        <begin position="27"/>
        <end position="143"/>
    </location>
</feature>
<dbReference type="InterPro" id="IPR017927">
    <property type="entry name" value="FAD-bd_FR_type"/>
</dbReference>
<dbReference type="SUPFAM" id="SSF52343">
    <property type="entry name" value="Ferredoxin reductase-like, C-terminal NADP-linked domain"/>
    <property type="match status" value="1"/>
</dbReference>
<dbReference type="AlphaFoldDB" id="F2U8H2"/>
<dbReference type="Gene3D" id="3.40.50.80">
    <property type="entry name" value="Nucleotide-binding domain of ferredoxin-NADP reductase (FNR) module"/>
    <property type="match status" value="1"/>
</dbReference>
<dbReference type="KEGG" id="sre:PTSG_12170"/>
<dbReference type="OrthoDB" id="167398at2759"/>
<name>F2U8H2_SALR5</name>
<dbReference type="Proteomes" id="UP000007799">
    <property type="component" value="Unassembled WGS sequence"/>
</dbReference>
<dbReference type="Pfam" id="PF08022">
    <property type="entry name" value="FAD_binding_8"/>
    <property type="match status" value="1"/>
</dbReference>
<dbReference type="SUPFAM" id="SSF63380">
    <property type="entry name" value="Riboflavin synthase domain-like"/>
    <property type="match status" value="1"/>
</dbReference>
<dbReference type="CDD" id="cd06186">
    <property type="entry name" value="NOX_Duox_like_FAD_NADP"/>
    <property type="match status" value="1"/>
</dbReference>
<dbReference type="PRINTS" id="PR00410">
    <property type="entry name" value="PHEHYDRXLASE"/>
</dbReference>
<dbReference type="PANTHER" id="PTHR11972:SF69">
    <property type="entry name" value="FERRIC REDUCTION OXIDASE 6-RELATED"/>
    <property type="match status" value="1"/>
</dbReference>
<dbReference type="Gene3D" id="2.40.30.10">
    <property type="entry name" value="Translation factors"/>
    <property type="match status" value="1"/>
</dbReference>
<dbReference type="PANTHER" id="PTHR11972">
    <property type="entry name" value="NADPH OXIDASE"/>
    <property type="match status" value="1"/>
</dbReference>
<sequence>MCSCTATIHAFRLIRWFHTYYACGGLGLWLLDRCIRIVRRCDPVTISSVTVNKEAGVTVLQLAKANFTFYAGQYIWLNVPCISHMEWHPFTVSSPPSADKLTLHVKNMGPNTFTAKLMWVTDTYPLEAIKLRVDGPYGRPLYFDEVENLILVAGGIGVTPMHSILMEIYNRARAGMDVGRIKTVTLVWAVRQAELLHMFNDMQEVARDNFVQVKFDFSFHITGAASYASLGPSSRPGEHELVDVVSSFAKAGRPDLMTVGGGFSTGRNTMVMVCGPEQMITAASDMAAYYDFAFHHEVFTF</sequence>
<evidence type="ECO:0000256" key="1">
    <source>
        <dbReference type="ARBA" id="ARBA00023002"/>
    </source>
</evidence>
<dbReference type="InterPro" id="IPR039261">
    <property type="entry name" value="FNR_nucleotide-bd"/>
</dbReference>
<dbReference type="STRING" id="946362.F2U8H2"/>
<dbReference type="Pfam" id="PF08030">
    <property type="entry name" value="NAD_binding_6"/>
    <property type="match status" value="1"/>
</dbReference>
<dbReference type="InParanoid" id="F2U8H2"/>
<dbReference type="eggNOG" id="KOG0039">
    <property type="taxonomic scope" value="Eukaryota"/>
</dbReference>
<dbReference type="RefSeq" id="XP_004994503.1">
    <property type="nucleotide sequence ID" value="XM_004994446.1"/>
</dbReference>
<protein>
    <recommendedName>
        <fullName evidence="2">FAD-binding FR-type domain-containing protein</fullName>
    </recommendedName>
</protein>
<accession>F2U8H2</accession>
<evidence type="ECO:0000313" key="4">
    <source>
        <dbReference type="Proteomes" id="UP000007799"/>
    </source>
</evidence>